<comment type="similarity">
    <text evidence="1">Belongs to the ATPase alpha/beta chains family.</text>
</comment>
<dbReference type="Pfam" id="PF02874">
    <property type="entry name" value="ATP-synt_ab_N"/>
    <property type="match status" value="1"/>
</dbReference>
<dbReference type="Proteomes" id="UP000012128">
    <property type="component" value="Unassembled WGS sequence"/>
</dbReference>
<comment type="caution">
    <text evidence="5">The sequence shown here is derived from an EMBL/GenBank/DDBJ whole genome shotgun (WGS) entry which is preliminary data.</text>
</comment>
<dbReference type="EMBL" id="AFLW02000019">
    <property type="protein sequence ID" value="EMM84329.1"/>
    <property type="molecule type" value="Genomic_DNA"/>
</dbReference>
<evidence type="ECO:0000313" key="5">
    <source>
        <dbReference type="EMBL" id="EMM84329.1"/>
    </source>
</evidence>
<dbReference type="Gene3D" id="2.40.10.170">
    <property type="match status" value="1"/>
</dbReference>
<evidence type="ECO:0000256" key="1">
    <source>
        <dbReference type="ARBA" id="ARBA00008936"/>
    </source>
</evidence>
<evidence type="ECO:0000259" key="4">
    <source>
        <dbReference type="Pfam" id="PF02874"/>
    </source>
</evidence>
<protein>
    <submittedName>
        <fullName evidence="5">ATP synthase alpha/beta family, beta-barrel domain protein</fullName>
    </submittedName>
</protein>
<name>M6GP50_LEPIR</name>
<organism evidence="5 6">
    <name type="scientific">Leptospira interrogans str. 2006001854</name>
    <dbReference type="NCBI Taxonomy" id="1001590"/>
    <lineage>
        <taxon>Bacteria</taxon>
        <taxon>Pseudomonadati</taxon>
        <taxon>Spirochaetota</taxon>
        <taxon>Spirochaetia</taxon>
        <taxon>Leptospirales</taxon>
        <taxon>Leptospiraceae</taxon>
        <taxon>Leptospira</taxon>
    </lineage>
</organism>
<sequence>MNKGKIKQIIGSVLDIEFENGELPEIYNALEIETNVSGKRKRLSPRFKPISEEKRCVRLHFLLQMV</sequence>
<dbReference type="InterPro" id="IPR036121">
    <property type="entry name" value="ATPase_F1/V1/A1_a/bsu_N_sf"/>
</dbReference>
<reference evidence="5 6" key="1">
    <citation type="submission" date="2013-01" db="EMBL/GenBank/DDBJ databases">
        <authorList>
            <person name="Harkins D.M."/>
            <person name="Durkin A.S."/>
            <person name="Brinkac L.M."/>
            <person name="Haft D.H."/>
            <person name="Selengut J.D."/>
            <person name="Sanka R."/>
            <person name="DePew J."/>
            <person name="Purushe J."/>
            <person name="Hospenthal D.R."/>
            <person name="Murray C.K."/>
            <person name="Pimentel G."/>
            <person name="Wasfy M."/>
            <person name="Parker T."/>
            <person name="Miller R.S."/>
            <person name="Vinetz J.M."/>
            <person name="Sutton G.G."/>
            <person name="Nierman W.C."/>
            <person name="Fouts D.E."/>
        </authorList>
    </citation>
    <scope>NUCLEOTIDE SEQUENCE [LARGE SCALE GENOMIC DNA]</scope>
    <source>
        <strain evidence="5 6">2006001854</strain>
    </source>
</reference>
<dbReference type="InterPro" id="IPR004100">
    <property type="entry name" value="ATPase_F1/V1/A1_a/bsu_N"/>
</dbReference>
<dbReference type="SUPFAM" id="SSF50615">
    <property type="entry name" value="N-terminal domain of alpha and beta subunits of F1 ATP synthase"/>
    <property type="match status" value="1"/>
</dbReference>
<keyword evidence="2" id="KW-0813">Transport</keyword>
<accession>M6GP50</accession>
<dbReference type="GO" id="GO:0006754">
    <property type="term" value="P:ATP biosynthetic process"/>
    <property type="evidence" value="ECO:0007669"/>
    <property type="project" value="UniProtKB-KW"/>
</dbReference>
<gene>
    <name evidence="5" type="ORF">LEP1GSC037_4011</name>
</gene>
<feature type="domain" description="ATPase F1/V1/A1 complex alpha/beta subunit N-terminal" evidence="4">
    <location>
        <begin position="6"/>
        <end position="34"/>
    </location>
</feature>
<evidence type="ECO:0000256" key="2">
    <source>
        <dbReference type="ARBA" id="ARBA00022448"/>
    </source>
</evidence>
<dbReference type="GO" id="GO:1902600">
    <property type="term" value="P:proton transmembrane transport"/>
    <property type="evidence" value="ECO:0007669"/>
    <property type="project" value="InterPro"/>
</dbReference>
<evidence type="ECO:0000313" key="6">
    <source>
        <dbReference type="Proteomes" id="UP000012128"/>
    </source>
</evidence>
<dbReference type="GO" id="GO:1902495">
    <property type="term" value="C:transmembrane transporter complex"/>
    <property type="evidence" value="ECO:0007669"/>
    <property type="project" value="UniProtKB-ARBA"/>
</dbReference>
<keyword evidence="3" id="KW-0066">ATP synthesis</keyword>
<proteinExistence type="inferred from homology"/>
<evidence type="ECO:0000256" key="3">
    <source>
        <dbReference type="ARBA" id="ARBA00023310"/>
    </source>
</evidence>
<dbReference type="GO" id="GO:0016469">
    <property type="term" value="C:proton-transporting two-sector ATPase complex"/>
    <property type="evidence" value="ECO:0007669"/>
    <property type="project" value="UniProtKB-ARBA"/>
</dbReference>
<dbReference type="AlphaFoldDB" id="M6GP50"/>